<dbReference type="CDD" id="cd00342">
    <property type="entry name" value="gram_neg_porins"/>
    <property type="match status" value="1"/>
</dbReference>
<evidence type="ECO:0000313" key="14">
    <source>
        <dbReference type="Proteomes" id="UP000037939"/>
    </source>
</evidence>
<evidence type="ECO:0000256" key="8">
    <source>
        <dbReference type="ARBA" id="ARBA00023114"/>
    </source>
</evidence>
<dbReference type="AlphaFoldDB" id="A0A0N1JTT8"/>
<dbReference type="SUPFAM" id="SSF56935">
    <property type="entry name" value="Porins"/>
    <property type="match status" value="1"/>
</dbReference>
<dbReference type="GO" id="GO:0015288">
    <property type="term" value="F:porin activity"/>
    <property type="evidence" value="ECO:0007669"/>
    <property type="project" value="UniProtKB-KW"/>
</dbReference>
<keyword evidence="7" id="KW-0406">Ion transport</keyword>
<dbReference type="Pfam" id="PF13609">
    <property type="entry name" value="Porin_4"/>
    <property type="match status" value="1"/>
</dbReference>
<dbReference type="GO" id="GO:0009279">
    <property type="term" value="C:cell outer membrane"/>
    <property type="evidence" value="ECO:0007669"/>
    <property type="project" value="UniProtKB-SubCell"/>
</dbReference>
<protein>
    <submittedName>
        <fullName evidence="13">Gram-negative porin</fullName>
    </submittedName>
</protein>
<reference evidence="13 14" key="1">
    <citation type="submission" date="2015-07" db="EMBL/GenBank/DDBJ databases">
        <title>Draft genome sequence of the Amantichitinum ursilacus IGB-41, a new chitin-degrading bacterium.</title>
        <authorList>
            <person name="Kirstahler P."/>
            <person name="Guenther M."/>
            <person name="Grumaz C."/>
            <person name="Rupp S."/>
            <person name="Zibek S."/>
            <person name="Sohn K."/>
        </authorList>
    </citation>
    <scope>NUCLEOTIDE SEQUENCE [LARGE SCALE GENOMIC DNA]</scope>
    <source>
        <strain evidence="13 14">IGB-41</strain>
    </source>
</reference>
<feature type="chain" id="PRO_5005875170" evidence="11">
    <location>
        <begin position="30"/>
        <end position="418"/>
    </location>
</feature>
<comment type="subcellular location">
    <subcellularLocation>
        <location evidence="1">Cell outer membrane</location>
        <topology evidence="1">Multi-pass membrane protein</topology>
    </subcellularLocation>
</comment>
<dbReference type="STRING" id="857265.WG78_01060"/>
<keyword evidence="9" id="KW-0472">Membrane</keyword>
<dbReference type="PRINTS" id="PR00182">
    <property type="entry name" value="ECOLNEIPORIN"/>
</dbReference>
<comment type="caution">
    <text evidence="13">The sequence shown here is derived from an EMBL/GenBank/DDBJ whole genome shotgun (WGS) entry which is preliminary data.</text>
</comment>
<keyword evidence="10" id="KW-0998">Cell outer membrane</keyword>
<evidence type="ECO:0000256" key="5">
    <source>
        <dbReference type="ARBA" id="ARBA00022692"/>
    </source>
</evidence>
<dbReference type="GO" id="GO:0046930">
    <property type="term" value="C:pore complex"/>
    <property type="evidence" value="ECO:0007669"/>
    <property type="project" value="UniProtKB-KW"/>
</dbReference>
<evidence type="ECO:0000256" key="9">
    <source>
        <dbReference type="ARBA" id="ARBA00023136"/>
    </source>
</evidence>
<evidence type="ECO:0000256" key="6">
    <source>
        <dbReference type="ARBA" id="ARBA00022729"/>
    </source>
</evidence>
<feature type="domain" description="Porin" evidence="12">
    <location>
        <begin position="17"/>
        <end position="378"/>
    </location>
</feature>
<keyword evidence="14" id="KW-1185">Reference proteome</keyword>
<evidence type="ECO:0000256" key="11">
    <source>
        <dbReference type="SAM" id="SignalP"/>
    </source>
</evidence>
<organism evidence="13 14">
    <name type="scientific">Amantichitinum ursilacus</name>
    <dbReference type="NCBI Taxonomy" id="857265"/>
    <lineage>
        <taxon>Bacteria</taxon>
        <taxon>Pseudomonadati</taxon>
        <taxon>Pseudomonadota</taxon>
        <taxon>Betaproteobacteria</taxon>
        <taxon>Neisseriales</taxon>
        <taxon>Chitinibacteraceae</taxon>
        <taxon>Amantichitinum</taxon>
    </lineage>
</organism>
<keyword evidence="4" id="KW-1134">Transmembrane beta strand</keyword>
<evidence type="ECO:0000256" key="2">
    <source>
        <dbReference type="ARBA" id="ARBA00011233"/>
    </source>
</evidence>
<dbReference type="InterPro" id="IPR001702">
    <property type="entry name" value="Porin_Gram-ve"/>
</dbReference>
<dbReference type="PANTHER" id="PTHR34501:SF9">
    <property type="entry name" value="MAJOR OUTER MEMBRANE PROTEIN P.IA"/>
    <property type="match status" value="1"/>
</dbReference>
<dbReference type="EMBL" id="LAQT01000001">
    <property type="protein sequence ID" value="KPC55204.1"/>
    <property type="molecule type" value="Genomic_DNA"/>
</dbReference>
<keyword evidence="3" id="KW-0813">Transport</keyword>
<comment type="subunit">
    <text evidence="2">Homotrimer.</text>
</comment>
<evidence type="ECO:0000256" key="10">
    <source>
        <dbReference type="ARBA" id="ARBA00023237"/>
    </source>
</evidence>
<dbReference type="InterPro" id="IPR023614">
    <property type="entry name" value="Porin_dom_sf"/>
</dbReference>
<dbReference type="InterPro" id="IPR050298">
    <property type="entry name" value="Gram-neg_bact_OMP"/>
</dbReference>
<evidence type="ECO:0000256" key="3">
    <source>
        <dbReference type="ARBA" id="ARBA00022448"/>
    </source>
</evidence>
<name>A0A0N1JTT8_9NEIS</name>
<feature type="signal peptide" evidence="11">
    <location>
        <begin position="1"/>
        <end position="29"/>
    </location>
</feature>
<keyword evidence="5" id="KW-0812">Transmembrane</keyword>
<evidence type="ECO:0000256" key="4">
    <source>
        <dbReference type="ARBA" id="ARBA00022452"/>
    </source>
</evidence>
<evidence type="ECO:0000313" key="13">
    <source>
        <dbReference type="EMBL" id="KPC55204.1"/>
    </source>
</evidence>
<accession>A0A0N1JTT8</accession>
<dbReference type="GO" id="GO:0034220">
    <property type="term" value="P:monoatomic ion transmembrane transport"/>
    <property type="evidence" value="ECO:0007669"/>
    <property type="project" value="InterPro"/>
</dbReference>
<dbReference type="OrthoDB" id="5289162at2"/>
<gene>
    <name evidence="13" type="ORF">WG78_01060</name>
</gene>
<dbReference type="Proteomes" id="UP000037939">
    <property type="component" value="Unassembled WGS sequence"/>
</dbReference>
<keyword evidence="8" id="KW-0626">Porin</keyword>
<dbReference type="PANTHER" id="PTHR34501">
    <property type="entry name" value="PROTEIN YDDL-RELATED"/>
    <property type="match status" value="1"/>
</dbReference>
<evidence type="ECO:0000256" key="7">
    <source>
        <dbReference type="ARBA" id="ARBA00023065"/>
    </source>
</evidence>
<evidence type="ECO:0000259" key="12">
    <source>
        <dbReference type="Pfam" id="PF13609"/>
    </source>
</evidence>
<dbReference type="InterPro" id="IPR033900">
    <property type="entry name" value="Gram_neg_porin_domain"/>
</dbReference>
<keyword evidence="6 11" id="KW-0732">Signal</keyword>
<sequence>MKKVDCCNLKTMLIIGASVFAGISGLAAAADLGTATIGDLKIETKVYGFLNAQIESVKADGGATPYDSRGRVSDGNSRLGFSGAIPVNATTKAVWQLEGGLNNFENGGVNDQGSSATLESRNSFVGIDDTRFGRLIAGNNDSAYRSLVGSGGLLGGNLGLTVNGLDVFNNTTAQMTGNANSIFSRGESRMKNSVHYFSPDFKGLQLAGSYGFDEAQSSGSNRERYSLAAKYSYSGFQLGLGYDRQANTGVLVDNIAKGTGFSTGAVNNVNTSFYKAVASYTFPTKTYLGVGVERGSYGYNSHNAEGSMKQDGWMISAAQDLRDDVSVKVAYARLGGLSNALTGSSDDYGARQFAIGAQYNFNRYIATYVYYTEIRNEALQSVDLGQAPIYSNNAGTSSAYLAPGDSPRALGVGLIARF</sequence>
<dbReference type="RefSeq" id="WP_083458678.1">
    <property type="nucleotide sequence ID" value="NZ_LAQT01000001.1"/>
</dbReference>
<dbReference type="Gene3D" id="2.40.160.10">
    <property type="entry name" value="Porin"/>
    <property type="match status" value="1"/>
</dbReference>
<evidence type="ECO:0000256" key="1">
    <source>
        <dbReference type="ARBA" id="ARBA00004571"/>
    </source>
</evidence>
<proteinExistence type="predicted"/>